<evidence type="ECO:0000256" key="6">
    <source>
        <dbReference type="ARBA" id="ARBA00023002"/>
    </source>
</evidence>
<dbReference type="GO" id="GO:0050361">
    <property type="term" value="F:tryptophan 2-monooxygenase activity"/>
    <property type="evidence" value="ECO:0007669"/>
    <property type="project" value="UniProtKB-EC"/>
</dbReference>
<dbReference type="PANTHER" id="PTHR10742">
    <property type="entry name" value="FLAVIN MONOAMINE OXIDASE"/>
    <property type="match status" value="1"/>
</dbReference>
<evidence type="ECO:0000256" key="9">
    <source>
        <dbReference type="PIRSR" id="PIRSR601613-1"/>
    </source>
</evidence>
<dbReference type="PANTHER" id="PTHR10742:SF410">
    <property type="entry name" value="LYSINE-SPECIFIC HISTONE DEMETHYLASE 2"/>
    <property type="match status" value="1"/>
</dbReference>
<dbReference type="SUPFAM" id="SSF51905">
    <property type="entry name" value="FAD/NAD(P)-binding domain"/>
    <property type="match status" value="1"/>
</dbReference>
<dbReference type="InterPro" id="IPR002937">
    <property type="entry name" value="Amino_oxidase"/>
</dbReference>
<sequence>MARSPLFRSLLSMLSQAQFPSKPNQALINFKQSRRKFIVRGATLIGSTALIQPTMSWALAGGISKQRPSDLDIAVVGAGLAGLSCAYELKKNGIAAQIFEASSRSGGRCYSMGPGFPGPVDFAGQTIERGGELIDTGHKAMIGYAREFGLTLEDVGKQPGEIAYYFDGQHYHESAIVEEFHAFFKQMNNDLRSIGAPTASSHTELDRAFDMMSLAEYLDSRGAGPLLRKVLDVAYNIEFGLETSEQSALNLLLFMHADRRSRFQPFGVFSDERYHVVEGNQAIVTGLENALTYPIEFEHRLIHLSRLSDGRIELTFDCDGISKVTRHDAVVLTLPFSVMRDGQVEFDTNLQLPPWKRYAIENLRYGTNSKMMIAFNGRPWQQHGSNGASYSNLPNHQTTWETQPTLATETHGILTDYSGGLRGATLNPADPQFAAERFLGDLEKIYPGTMSMARRTADNQWVVHLEHWPSNPFSKGSYVCNHPGYFTTIADNEAKTIDNIYFAGEHTSSFYEWQGFMEGAVLSGKRVAKEIVTASGKQRLL</sequence>
<accession>A0A1I4MM58</accession>
<dbReference type="SUPFAM" id="SSF54373">
    <property type="entry name" value="FAD-linked reductases, C-terminal domain"/>
    <property type="match status" value="1"/>
</dbReference>
<dbReference type="Gene3D" id="3.50.50.60">
    <property type="entry name" value="FAD/NAD(P)-binding domain"/>
    <property type="match status" value="1"/>
</dbReference>
<keyword evidence="12" id="KW-1185">Reference proteome</keyword>
<comment type="pathway">
    <text evidence="2">Plant hormone metabolism; auxin biosynthesis.</text>
</comment>
<dbReference type="InterPro" id="IPR036188">
    <property type="entry name" value="FAD/NAD-bd_sf"/>
</dbReference>
<evidence type="ECO:0000256" key="3">
    <source>
        <dbReference type="ARBA" id="ARBA00005833"/>
    </source>
</evidence>
<dbReference type="EMBL" id="FOUF01000005">
    <property type="protein sequence ID" value="SFM04361.1"/>
    <property type="molecule type" value="Genomic_DNA"/>
</dbReference>
<evidence type="ECO:0000256" key="7">
    <source>
        <dbReference type="ARBA" id="ARBA00023070"/>
    </source>
</evidence>
<keyword evidence="6" id="KW-0560">Oxidoreductase</keyword>
<reference evidence="11 12" key="1">
    <citation type="submission" date="2016-10" db="EMBL/GenBank/DDBJ databases">
        <authorList>
            <person name="de Groot N.N."/>
        </authorList>
    </citation>
    <scope>NUCLEOTIDE SEQUENCE [LARGE SCALE GENOMIC DNA]</scope>
    <source>
        <strain evidence="11 12">Nm146</strain>
    </source>
</reference>
<dbReference type="AlphaFoldDB" id="A0A1I4MM58"/>
<evidence type="ECO:0000256" key="2">
    <source>
        <dbReference type="ARBA" id="ARBA00004814"/>
    </source>
</evidence>
<dbReference type="Proteomes" id="UP000199561">
    <property type="component" value="Unassembled WGS sequence"/>
</dbReference>
<dbReference type="Gene3D" id="1.10.405.10">
    <property type="entry name" value="Guanine Nucleotide Dissociation Inhibitor, domain 1"/>
    <property type="match status" value="1"/>
</dbReference>
<evidence type="ECO:0000256" key="4">
    <source>
        <dbReference type="ARBA" id="ARBA00012535"/>
    </source>
</evidence>
<feature type="binding site" evidence="9">
    <location>
        <begin position="100"/>
        <end position="101"/>
    </location>
    <ligand>
        <name>FAD</name>
        <dbReference type="ChEBI" id="CHEBI:57692"/>
    </ligand>
</feature>
<gene>
    <name evidence="11" type="ORF">SAMN05421880_1053</name>
</gene>
<dbReference type="InterPro" id="IPR001613">
    <property type="entry name" value="Flavin_amine_oxidase"/>
</dbReference>
<protein>
    <recommendedName>
        <fullName evidence="5">Tryptophan 2-monooxygenase</fullName>
        <ecNumber evidence="4">1.13.12.3</ecNumber>
    </recommendedName>
</protein>
<dbReference type="InterPro" id="IPR050281">
    <property type="entry name" value="Flavin_monoamine_oxidase"/>
</dbReference>
<comment type="cofactor">
    <cofactor evidence="1">
        <name>FAD</name>
        <dbReference type="ChEBI" id="CHEBI:57692"/>
    </cofactor>
</comment>
<dbReference type="EC" id="1.13.12.3" evidence="4"/>
<name>A0A1I4MM58_9PROT</name>
<evidence type="ECO:0000313" key="11">
    <source>
        <dbReference type="EMBL" id="SFM04361.1"/>
    </source>
</evidence>
<organism evidence="11 12">
    <name type="scientific">Nitrosomonas nitrosa</name>
    <dbReference type="NCBI Taxonomy" id="52442"/>
    <lineage>
        <taxon>Bacteria</taxon>
        <taxon>Pseudomonadati</taxon>
        <taxon>Pseudomonadota</taxon>
        <taxon>Betaproteobacteria</taxon>
        <taxon>Nitrosomonadales</taxon>
        <taxon>Nitrosomonadaceae</taxon>
        <taxon>Nitrosomonas</taxon>
    </lineage>
</organism>
<dbReference type="Pfam" id="PF01593">
    <property type="entry name" value="Amino_oxidase"/>
    <property type="match status" value="1"/>
</dbReference>
<keyword evidence="7" id="KW-0073">Auxin biosynthesis</keyword>
<dbReference type="PRINTS" id="PR00757">
    <property type="entry name" value="AMINEOXDASEF"/>
</dbReference>
<evidence type="ECO:0000256" key="5">
    <source>
        <dbReference type="ARBA" id="ARBA00017871"/>
    </source>
</evidence>
<evidence type="ECO:0000259" key="10">
    <source>
        <dbReference type="Pfam" id="PF01593"/>
    </source>
</evidence>
<dbReference type="RefSeq" id="WP_090666613.1">
    <property type="nucleotide sequence ID" value="NZ_FOUF01000005.1"/>
</dbReference>
<dbReference type="STRING" id="52442.SAMN05421880_1053"/>
<proteinExistence type="inferred from homology"/>
<evidence type="ECO:0000313" key="12">
    <source>
        <dbReference type="Proteomes" id="UP000199561"/>
    </source>
</evidence>
<dbReference type="GO" id="GO:0009851">
    <property type="term" value="P:auxin biosynthetic process"/>
    <property type="evidence" value="ECO:0007669"/>
    <property type="project" value="UniProtKB-KW"/>
</dbReference>
<evidence type="ECO:0000256" key="8">
    <source>
        <dbReference type="ARBA" id="ARBA00047321"/>
    </source>
</evidence>
<evidence type="ECO:0000256" key="1">
    <source>
        <dbReference type="ARBA" id="ARBA00001974"/>
    </source>
</evidence>
<comment type="catalytic activity">
    <reaction evidence="8">
        <text>L-tryptophan + O2 = indole-3-acetamide + CO2 + H2O</text>
        <dbReference type="Rhea" id="RHEA:16165"/>
        <dbReference type="ChEBI" id="CHEBI:15377"/>
        <dbReference type="ChEBI" id="CHEBI:15379"/>
        <dbReference type="ChEBI" id="CHEBI:16031"/>
        <dbReference type="ChEBI" id="CHEBI:16526"/>
        <dbReference type="ChEBI" id="CHEBI:57912"/>
        <dbReference type="EC" id="1.13.12.3"/>
    </reaction>
</comment>
<feature type="domain" description="Amine oxidase" evidence="10">
    <location>
        <begin position="80"/>
        <end position="531"/>
    </location>
</feature>
<comment type="similarity">
    <text evidence="3">Belongs to the tryptophan 2-monooxygenase family.</text>
</comment>
<dbReference type="Gene3D" id="3.90.660.10">
    <property type="match status" value="1"/>
</dbReference>